<keyword evidence="2" id="KW-1185">Reference proteome</keyword>
<dbReference type="EMBL" id="JASCZI010241785">
    <property type="protein sequence ID" value="MED6206888.1"/>
    <property type="molecule type" value="Genomic_DNA"/>
</dbReference>
<evidence type="ECO:0000313" key="2">
    <source>
        <dbReference type="Proteomes" id="UP001341840"/>
    </source>
</evidence>
<comment type="caution">
    <text evidence="1">The sequence shown here is derived from an EMBL/GenBank/DDBJ whole genome shotgun (WGS) entry which is preliminary data.</text>
</comment>
<name>A0ABU6YE35_9FABA</name>
<dbReference type="Proteomes" id="UP001341840">
    <property type="component" value="Unassembled WGS sequence"/>
</dbReference>
<reference evidence="1 2" key="1">
    <citation type="journal article" date="2023" name="Plants (Basel)">
        <title>Bridging the Gap: Combining Genomics and Transcriptomics Approaches to Understand Stylosanthes scabra, an Orphan Legume from the Brazilian Caatinga.</title>
        <authorList>
            <person name="Ferreira-Neto J.R.C."/>
            <person name="da Silva M.D."/>
            <person name="Binneck E."/>
            <person name="de Melo N.F."/>
            <person name="da Silva R.H."/>
            <person name="de Melo A.L.T.M."/>
            <person name="Pandolfi V."/>
            <person name="Bustamante F.O."/>
            <person name="Brasileiro-Vidal A.C."/>
            <person name="Benko-Iseppon A.M."/>
        </authorList>
    </citation>
    <scope>NUCLEOTIDE SEQUENCE [LARGE SCALE GENOMIC DNA]</scope>
    <source>
        <tissue evidence="1">Leaves</tissue>
    </source>
</reference>
<evidence type="ECO:0000313" key="1">
    <source>
        <dbReference type="EMBL" id="MED6206888.1"/>
    </source>
</evidence>
<proteinExistence type="predicted"/>
<protein>
    <submittedName>
        <fullName evidence="1">Uncharacterized protein</fullName>
    </submittedName>
</protein>
<gene>
    <name evidence="1" type="ORF">PIB30_030770</name>
</gene>
<sequence length="89" mass="10125">MVVVRCIMYAGPLKSVPGHWFRIVKGSQVKGSKLLRSWHTVIAINLVEVPKQSLSSSKADRAMTRIMMRIFMKIKVAGYHHGIFNARMK</sequence>
<organism evidence="1 2">
    <name type="scientific">Stylosanthes scabra</name>
    <dbReference type="NCBI Taxonomy" id="79078"/>
    <lineage>
        <taxon>Eukaryota</taxon>
        <taxon>Viridiplantae</taxon>
        <taxon>Streptophyta</taxon>
        <taxon>Embryophyta</taxon>
        <taxon>Tracheophyta</taxon>
        <taxon>Spermatophyta</taxon>
        <taxon>Magnoliopsida</taxon>
        <taxon>eudicotyledons</taxon>
        <taxon>Gunneridae</taxon>
        <taxon>Pentapetalae</taxon>
        <taxon>rosids</taxon>
        <taxon>fabids</taxon>
        <taxon>Fabales</taxon>
        <taxon>Fabaceae</taxon>
        <taxon>Papilionoideae</taxon>
        <taxon>50 kb inversion clade</taxon>
        <taxon>dalbergioids sensu lato</taxon>
        <taxon>Dalbergieae</taxon>
        <taxon>Pterocarpus clade</taxon>
        <taxon>Stylosanthes</taxon>
    </lineage>
</organism>
<accession>A0ABU6YE35</accession>